<keyword evidence="3" id="KW-1185">Reference proteome</keyword>
<dbReference type="GO" id="GO:0003677">
    <property type="term" value="F:DNA binding"/>
    <property type="evidence" value="ECO:0007669"/>
    <property type="project" value="InterPro"/>
</dbReference>
<dbReference type="InterPro" id="IPR011010">
    <property type="entry name" value="DNA_brk_join_enz"/>
</dbReference>
<dbReference type="Gene3D" id="1.10.443.10">
    <property type="entry name" value="Intergrase catalytic core"/>
    <property type="match status" value="1"/>
</dbReference>
<proteinExistence type="predicted"/>
<dbReference type="RefSeq" id="WP_184005047.1">
    <property type="nucleotide sequence ID" value="NZ_BAABIF010000006.1"/>
</dbReference>
<name>A0A840Z1X1_9SPHN</name>
<reference evidence="2 3" key="1">
    <citation type="submission" date="2020-08" db="EMBL/GenBank/DDBJ databases">
        <title>Genomic Encyclopedia of Type Strains, Phase IV (KMG-IV): sequencing the most valuable type-strain genomes for metagenomic binning, comparative biology and taxonomic classification.</title>
        <authorList>
            <person name="Goeker M."/>
        </authorList>
    </citation>
    <scope>NUCLEOTIDE SEQUENCE [LARGE SCALE GENOMIC DNA]</scope>
    <source>
        <strain evidence="2 3">DSM 27203</strain>
    </source>
</reference>
<dbReference type="InterPro" id="IPR013762">
    <property type="entry name" value="Integrase-like_cat_sf"/>
</dbReference>
<comment type="caution">
    <text evidence="2">The sequence shown here is derived from an EMBL/GenBank/DDBJ whole genome shotgun (WGS) entry which is preliminary data.</text>
</comment>
<dbReference type="SUPFAM" id="SSF56349">
    <property type="entry name" value="DNA breaking-rejoining enzymes"/>
    <property type="match status" value="1"/>
</dbReference>
<evidence type="ECO:0000256" key="1">
    <source>
        <dbReference type="ARBA" id="ARBA00023172"/>
    </source>
</evidence>
<gene>
    <name evidence="2" type="ORF">FHR23_002745</name>
</gene>
<dbReference type="GO" id="GO:0015074">
    <property type="term" value="P:DNA integration"/>
    <property type="evidence" value="ECO:0007669"/>
    <property type="project" value="InterPro"/>
</dbReference>
<dbReference type="EMBL" id="JACIJI010000006">
    <property type="protein sequence ID" value="MBB5719789.1"/>
    <property type="molecule type" value="Genomic_DNA"/>
</dbReference>
<dbReference type="AlphaFoldDB" id="A0A840Z1X1"/>
<dbReference type="GO" id="GO:0006310">
    <property type="term" value="P:DNA recombination"/>
    <property type="evidence" value="ECO:0007669"/>
    <property type="project" value="UniProtKB-KW"/>
</dbReference>
<dbReference type="Proteomes" id="UP000554342">
    <property type="component" value="Unassembled WGS sequence"/>
</dbReference>
<evidence type="ECO:0000313" key="3">
    <source>
        <dbReference type="Proteomes" id="UP000554342"/>
    </source>
</evidence>
<sequence>MRPGFLWLLQERISDSTTPDALFDKYRMTVEIVRQLALTGCHRSEIVGLRWDNVDIASSCLRLADSKEGASVRPIGLSVMEYLE</sequence>
<accession>A0A840Z1X1</accession>
<keyword evidence="1" id="KW-0233">DNA recombination</keyword>
<organism evidence="2 3">
    <name type="scientific">Stakelama sediminis</name>
    <dbReference type="NCBI Taxonomy" id="463200"/>
    <lineage>
        <taxon>Bacteria</taxon>
        <taxon>Pseudomonadati</taxon>
        <taxon>Pseudomonadota</taxon>
        <taxon>Alphaproteobacteria</taxon>
        <taxon>Sphingomonadales</taxon>
        <taxon>Sphingomonadaceae</taxon>
        <taxon>Stakelama</taxon>
    </lineage>
</organism>
<evidence type="ECO:0000313" key="2">
    <source>
        <dbReference type="EMBL" id="MBB5719789.1"/>
    </source>
</evidence>
<protein>
    <submittedName>
        <fullName evidence="2">Integrase</fullName>
    </submittedName>
</protein>